<dbReference type="AlphaFoldDB" id="A0A942V0A5"/>
<dbReference type="PROSITE" id="PS01063">
    <property type="entry name" value="SIGMA70_ECF"/>
    <property type="match status" value="1"/>
</dbReference>
<dbReference type="CDD" id="cd06171">
    <property type="entry name" value="Sigma70_r4"/>
    <property type="match status" value="1"/>
</dbReference>
<dbReference type="RefSeq" id="WP_203367456.1">
    <property type="nucleotide sequence ID" value="NZ_WSFT01000051.1"/>
</dbReference>
<dbReference type="Proteomes" id="UP000724672">
    <property type="component" value="Unassembled WGS sequence"/>
</dbReference>
<organism evidence="9 10">
    <name type="scientific">Anaeromonas frigoriresistens</name>
    <dbReference type="NCBI Taxonomy" id="2683708"/>
    <lineage>
        <taxon>Bacteria</taxon>
        <taxon>Bacillati</taxon>
        <taxon>Bacillota</taxon>
        <taxon>Tissierellia</taxon>
        <taxon>Tissierellales</taxon>
        <taxon>Thermohalobacteraceae</taxon>
        <taxon>Anaeromonas</taxon>
    </lineage>
</organism>
<evidence type="ECO:0000313" key="9">
    <source>
        <dbReference type="EMBL" id="MBS4539536.1"/>
    </source>
</evidence>
<evidence type="ECO:0000256" key="5">
    <source>
        <dbReference type="ARBA" id="ARBA00023163"/>
    </source>
</evidence>
<dbReference type="EMBL" id="WSFT01000051">
    <property type="protein sequence ID" value="MBS4539536.1"/>
    <property type="molecule type" value="Genomic_DNA"/>
</dbReference>
<accession>A0A942V0A5</accession>
<dbReference type="InterPro" id="IPR000838">
    <property type="entry name" value="RNA_pol_sigma70_ECF_CS"/>
</dbReference>
<dbReference type="NCBIfam" id="TIGR02937">
    <property type="entry name" value="sigma70-ECF"/>
    <property type="match status" value="1"/>
</dbReference>
<protein>
    <recommendedName>
        <fullName evidence="6">RNA polymerase sigma factor</fullName>
    </recommendedName>
</protein>
<dbReference type="GO" id="GO:0003677">
    <property type="term" value="F:DNA binding"/>
    <property type="evidence" value="ECO:0007669"/>
    <property type="project" value="UniProtKB-KW"/>
</dbReference>
<dbReference type="SUPFAM" id="SSF88659">
    <property type="entry name" value="Sigma3 and sigma4 domains of RNA polymerase sigma factors"/>
    <property type="match status" value="1"/>
</dbReference>
<evidence type="ECO:0000256" key="1">
    <source>
        <dbReference type="ARBA" id="ARBA00010641"/>
    </source>
</evidence>
<name>A0A942V0A5_9FIRM</name>
<dbReference type="GO" id="GO:0006352">
    <property type="term" value="P:DNA-templated transcription initiation"/>
    <property type="evidence" value="ECO:0007669"/>
    <property type="project" value="InterPro"/>
</dbReference>
<reference evidence="9" key="1">
    <citation type="submission" date="2019-12" db="EMBL/GenBank/DDBJ databases">
        <title>Clostridiaceae gen. nov. sp. nov., isolated from sediment in Xinjiang, China.</title>
        <authorList>
            <person name="Zhang R."/>
        </authorList>
    </citation>
    <scope>NUCLEOTIDE SEQUENCE</scope>
    <source>
        <strain evidence="9">D2Q-11</strain>
    </source>
</reference>
<dbReference type="InterPro" id="IPR036388">
    <property type="entry name" value="WH-like_DNA-bd_sf"/>
</dbReference>
<evidence type="ECO:0000256" key="4">
    <source>
        <dbReference type="ARBA" id="ARBA00023125"/>
    </source>
</evidence>
<feature type="domain" description="RNA polymerase sigma factor 70 region 4 type 2" evidence="8">
    <location>
        <begin position="119"/>
        <end position="169"/>
    </location>
</feature>
<keyword evidence="2 6" id="KW-0805">Transcription regulation</keyword>
<dbReference type="PANTHER" id="PTHR43133:SF51">
    <property type="entry name" value="RNA POLYMERASE SIGMA FACTOR"/>
    <property type="match status" value="1"/>
</dbReference>
<dbReference type="InterPro" id="IPR013249">
    <property type="entry name" value="RNA_pol_sigma70_r4_t2"/>
</dbReference>
<dbReference type="GO" id="GO:0006950">
    <property type="term" value="P:response to stress"/>
    <property type="evidence" value="ECO:0007669"/>
    <property type="project" value="UniProtKB-ARBA"/>
</dbReference>
<sequence>MEYTDSEIIDRCLKGNGEYYEILVKRYKKRIYNIAYRFTNNNEDALDITQEVFIKAYNSLDKYDPKFKFVSWILKITTNYCLDNKKKKRLDTMDINLDIENSDTAASAENVFLHKENKREITEAINRLPDKYRILIIMYHNQNLSYKEMSEVLNISMTKVKNRLYRARNILKENLESVKKEESKWIAKKLQC</sequence>
<dbReference type="Gene3D" id="1.10.10.10">
    <property type="entry name" value="Winged helix-like DNA-binding domain superfamily/Winged helix DNA-binding domain"/>
    <property type="match status" value="1"/>
</dbReference>
<keyword evidence="3 6" id="KW-0731">Sigma factor</keyword>
<evidence type="ECO:0000259" key="8">
    <source>
        <dbReference type="Pfam" id="PF08281"/>
    </source>
</evidence>
<dbReference type="InterPro" id="IPR039425">
    <property type="entry name" value="RNA_pol_sigma-70-like"/>
</dbReference>
<feature type="domain" description="RNA polymerase sigma-70 region 2" evidence="7">
    <location>
        <begin position="23"/>
        <end position="89"/>
    </location>
</feature>
<evidence type="ECO:0000256" key="3">
    <source>
        <dbReference type="ARBA" id="ARBA00023082"/>
    </source>
</evidence>
<evidence type="ECO:0000256" key="2">
    <source>
        <dbReference type="ARBA" id="ARBA00023015"/>
    </source>
</evidence>
<keyword evidence="10" id="KW-1185">Reference proteome</keyword>
<dbReference type="InterPro" id="IPR013325">
    <property type="entry name" value="RNA_pol_sigma_r2"/>
</dbReference>
<dbReference type="InterPro" id="IPR007627">
    <property type="entry name" value="RNA_pol_sigma70_r2"/>
</dbReference>
<dbReference type="GO" id="GO:0016987">
    <property type="term" value="F:sigma factor activity"/>
    <property type="evidence" value="ECO:0007669"/>
    <property type="project" value="UniProtKB-KW"/>
</dbReference>
<dbReference type="InterPro" id="IPR013324">
    <property type="entry name" value="RNA_pol_sigma_r3/r4-like"/>
</dbReference>
<proteinExistence type="inferred from homology"/>
<dbReference type="SUPFAM" id="SSF88946">
    <property type="entry name" value="Sigma2 domain of RNA polymerase sigma factors"/>
    <property type="match status" value="1"/>
</dbReference>
<dbReference type="Pfam" id="PF04542">
    <property type="entry name" value="Sigma70_r2"/>
    <property type="match status" value="1"/>
</dbReference>
<gene>
    <name evidence="9" type="ORF">GOQ27_13755</name>
</gene>
<keyword evidence="5 6" id="KW-0804">Transcription</keyword>
<dbReference type="Gene3D" id="1.10.1740.10">
    <property type="match status" value="1"/>
</dbReference>
<evidence type="ECO:0000256" key="6">
    <source>
        <dbReference type="RuleBase" id="RU000716"/>
    </source>
</evidence>
<comment type="caution">
    <text evidence="9">The sequence shown here is derived from an EMBL/GenBank/DDBJ whole genome shotgun (WGS) entry which is preliminary data.</text>
</comment>
<dbReference type="PANTHER" id="PTHR43133">
    <property type="entry name" value="RNA POLYMERASE ECF-TYPE SIGMA FACTO"/>
    <property type="match status" value="1"/>
</dbReference>
<dbReference type="InterPro" id="IPR014284">
    <property type="entry name" value="RNA_pol_sigma-70_dom"/>
</dbReference>
<evidence type="ECO:0000259" key="7">
    <source>
        <dbReference type="Pfam" id="PF04542"/>
    </source>
</evidence>
<evidence type="ECO:0000313" key="10">
    <source>
        <dbReference type="Proteomes" id="UP000724672"/>
    </source>
</evidence>
<keyword evidence="4 6" id="KW-0238">DNA-binding</keyword>
<comment type="similarity">
    <text evidence="1 6">Belongs to the sigma-70 factor family. ECF subfamily.</text>
</comment>
<dbReference type="Pfam" id="PF08281">
    <property type="entry name" value="Sigma70_r4_2"/>
    <property type="match status" value="1"/>
</dbReference>